<feature type="region of interest" description="Disordered" evidence="1">
    <location>
        <begin position="275"/>
        <end position="336"/>
    </location>
</feature>
<dbReference type="OrthoDB" id="2504760at2759"/>
<dbReference type="EMBL" id="GL883176">
    <property type="protein sequence ID" value="EGF98453.1"/>
    <property type="molecule type" value="Genomic_DNA"/>
</dbReference>
<evidence type="ECO:0000313" key="3">
    <source>
        <dbReference type="Proteomes" id="UP000001072"/>
    </source>
</evidence>
<accession>F4SA78</accession>
<proteinExistence type="predicted"/>
<dbReference type="RefSeq" id="XP_007418275.1">
    <property type="nucleotide sequence ID" value="XM_007418213.1"/>
</dbReference>
<organism evidence="3">
    <name type="scientific">Melampsora larici-populina (strain 98AG31 / pathotype 3-4-7)</name>
    <name type="common">Poplar leaf rust fungus</name>
    <dbReference type="NCBI Taxonomy" id="747676"/>
    <lineage>
        <taxon>Eukaryota</taxon>
        <taxon>Fungi</taxon>
        <taxon>Dikarya</taxon>
        <taxon>Basidiomycota</taxon>
        <taxon>Pucciniomycotina</taxon>
        <taxon>Pucciniomycetes</taxon>
        <taxon>Pucciniales</taxon>
        <taxon>Melampsoraceae</taxon>
        <taxon>Melampsora</taxon>
    </lineage>
</organism>
<dbReference type="InParanoid" id="F4SA78"/>
<feature type="compositionally biased region" description="Polar residues" evidence="1">
    <location>
        <begin position="213"/>
        <end position="232"/>
    </location>
</feature>
<dbReference type="KEGG" id="mlr:MELLADRAFT_69303"/>
<sequence>MSNVARRSQPAYSSGVFEVTEEIASTLVAQSGFRTVHSGLNCAGIDGQSALEHPILLSAYSGLGVGLSVSEMYALKCKVIAPNNAQPPHFIHEMSHHIHVGNSETFPGNLVDNTSISSIGVITERRTLIEKPYGGKPTTVCIVRHTDWDPTTSANVEFNIEYWCRPVRNLIKTQNLFQRGREVSLTGFITGRDRSRHLLQVDVYSVSVATGHENINSPSPGGATGQSRTTRAGQIRLPRPDEQGTAYEPPSSSPTESTRTAAISESHFLPFVEASGSSAVPTPVDSPEQPINAGSLVGILQELDPAGASTDANGNVRQSARASANSNGKRPRGIGL</sequence>
<name>F4SA78_MELLP</name>
<evidence type="ECO:0000313" key="2">
    <source>
        <dbReference type="EMBL" id="EGF98453.1"/>
    </source>
</evidence>
<feature type="region of interest" description="Disordered" evidence="1">
    <location>
        <begin position="211"/>
        <end position="260"/>
    </location>
</feature>
<protein>
    <submittedName>
        <fullName evidence="2">Uncharacterized protein</fullName>
    </submittedName>
</protein>
<dbReference type="AlphaFoldDB" id="F4SA78"/>
<keyword evidence="3" id="KW-1185">Reference proteome</keyword>
<evidence type="ECO:0000256" key="1">
    <source>
        <dbReference type="SAM" id="MobiDB-lite"/>
    </source>
</evidence>
<dbReference type="GeneID" id="18931208"/>
<dbReference type="Proteomes" id="UP000001072">
    <property type="component" value="Unassembled WGS sequence"/>
</dbReference>
<feature type="compositionally biased region" description="Low complexity" evidence="1">
    <location>
        <begin position="248"/>
        <end position="258"/>
    </location>
</feature>
<dbReference type="HOGENOM" id="CLU_059961_0_0_1"/>
<reference evidence="3" key="1">
    <citation type="journal article" date="2011" name="Proc. Natl. Acad. Sci. U.S.A.">
        <title>Obligate biotrophy features unraveled by the genomic analysis of rust fungi.</title>
        <authorList>
            <person name="Duplessis S."/>
            <person name="Cuomo C.A."/>
            <person name="Lin Y.-C."/>
            <person name="Aerts A."/>
            <person name="Tisserant E."/>
            <person name="Veneault-Fourrey C."/>
            <person name="Joly D.L."/>
            <person name="Hacquard S."/>
            <person name="Amselem J."/>
            <person name="Cantarel B.L."/>
            <person name="Chiu R."/>
            <person name="Coutinho P.M."/>
            <person name="Feau N."/>
            <person name="Field M."/>
            <person name="Frey P."/>
            <person name="Gelhaye E."/>
            <person name="Goldberg J."/>
            <person name="Grabherr M.G."/>
            <person name="Kodira C.D."/>
            <person name="Kohler A."/>
            <person name="Kuees U."/>
            <person name="Lindquist E.A."/>
            <person name="Lucas S.M."/>
            <person name="Mago R."/>
            <person name="Mauceli E."/>
            <person name="Morin E."/>
            <person name="Murat C."/>
            <person name="Pangilinan J.L."/>
            <person name="Park R."/>
            <person name="Pearson M."/>
            <person name="Quesneville H."/>
            <person name="Rouhier N."/>
            <person name="Sakthikumar S."/>
            <person name="Salamov A.A."/>
            <person name="Schmutz J."/>
            <person name="Selles B."/>
            <person name="Shapiro H."/>
            <person name="Tanguay P."/>
            <person name="Tuskan G.A."/>
            <person name="Henrissat B."/>
            <person name="Van de Peer Y."/>
            <person name="Rouze P."/>
            <person name="Ellis J.G."/>
            <person name="Dodds P.N."/>
            <person name="Schein J.E."/>
            <person name="Zhong S."/>
            <person name="Hamelin R.C."/>
            <person name="Grigoriev I.V."/>
            <person name="Szabo L.J."/>
            <person name="Martin F."/>
        </authorList>
    </citation>
    <scope>NUCLEOTIDE SEQUENCE [LARGE SCALE GENOMIC DNA]</scope>
    <source>
        <strain evidence="3">98AG31 / pathotype 3-4-7</strain>
    </source>
</reference>
<dbReference type="VEuPathDB" id="FungiDB:MELLADRAFT_69303"/>
<feature type="compositionally biased region" description="Polar residues" evidence="1">
    <location>
        <begin position="310"/>
        <end position="328"/>
    </location>
</feature>
<gene>
    <name evidence="2" type="ORF">MELLADRAFT_69303</name>
</gene>